<feature type="transmembrane region" description="Helical" evidence="1">
    <location>
        <begin position="98"/>
        <end position="119"/>
    </location>
</feature>
<dbReference type="EMBL" id="UGTZ01000001">
    <property type="protein sequence ID" value="SUC32778.1"/>
    <property type="molecule type" value="Genomic_DNA"/>
</dbReference>
<evidence type="ECO:0000313" key="3">
    <source>
        <dbReference type="EMBL" id="SUC32778.1"/>
    </source>
</evidence>
<dbReference type="AlphaFoldDB" id="A0A379FVR9"/>
<dbReference type="RefSeq" id="WP_036978930.1">
    <property type="nucleotide sequence ID" value="NZ_CP077317.1"/>
</dbReference>
<dbReference type="Proteomes" id="UP000254208">
    <property type="component" value="Unassembled WGS sequence"/>
</dbReference>
<evidence type="ECO:0000256" key="1">
    <source>
        <dbReference type="SAM" id="Phobius"/>
    </source>
</evidence>
<protein>
    <recommendedName>
        <fullName evidence="2">DUF6708 domain-containing protein</fullName>
    </recommendedName>
</protein>
<dbReference type="GeneID" id="93674412"/>
<evidence type="ECO:0000313" key="4">
    <source>
        <dbReference type="Proteomes" id="UP000254208"/>
    </source>
</evidence>
<dbReference type="Pfam" id="PF20455">
    <property type="entry name" value="DUF6708"/>
    <property type="match status" value="1"/>
</dbReference>
<accession>A0A379FVR9</accession>
<feature type="domain" description="DUF6708" evidence="2">
    <location>
        <begin position="115"/>
        <end position="291"/>
    </location>
</feature>
<evidence type="ECO:0000259" key="2">
    <source>
        <dbReference type="Pfam" id="PF20455"/>
    </source>
</evidence>
<keyword evidence="1" id="KW-0812">Transmembrane</keyword>
<keyword evidence="1" id="KW-1133">Transmembrane helix</keyword>
<organism evidence="3 4">
    <name type="scientific">Providencia rettgeri</name>
    <dbReference type="NCBI Taxonomy" id="587"/>
    <lineage>
        <taxon>Bacteria</taxon>
        <taxon>Pseudomonadati</taxon>
        <taxon>Pseudomonadota</taxon>
        <taxon>Gammaproteobacteria</taxon>
        <taxon>Enterobacterales</taxon>
        <taxon>Morganellaceae</taxon>
        <taxon>Providencia</taxon>
    </lineage>
</organism>
<sequence>MDIYGLHPKFKLNRPLTNKEREGHLDQNIRVELTHEEVIPDLTVIQINSHYLELVDKFYSGRGYMSFLTSISTILIWGFLFWVAISTILLNEYSSSKIFFIIGISIISIPLGGFMVFLLRTEWFAWTHYPIRFDRKNQLVHVHRTDGSVFTVPWQDIFFTTGLNYQKSIRNDYYISGHILADDGITIIDTFCLPLSHPKLHAVMSHWEFVRRYMEEGPQDLIQQIDFCLPIDKKKESYSFTFFYLMSLYKGAPILLFPLFIPLAFIFSIPRYIGILTSRRPVWPESIQAQCPIDKDDPYRLDATSNPKNLWRTFF</sequence>
<gene>
    <name evidence="3" type="ORF">NCTC11801_03780</name>
</gene>
<keyword evidence="1" id="KW-0472">Membrane</keyword>
<feature type="transmembrane region" description="Helical" evidence="1">
    <location>
        <begin position="64"/>
        <end position="91"/>
    </location>
</feature>
<proteinExistence type="predicted"/>
<name>A0A379FVR9_PRORE</name>
<dbReference type="InterPro" id="IPR046554">
    <property type="entry name" value="DUF6708"/>
</dbReference>
<reference evidence="3 4" key="1">
    <citation type="submission" date="2018-06" db="EMBL/GenBank/DDBJ databases">
        <authorList>
            <consortium name="Pathogen Informatics"/>
            <person name="Doyle S."/>
        </authorList>
    </citation>
    <scope>NUCLEOTIDE SEQUENCE [LARGE SCALE GENOMIC DNA]</scope>
    <source>
        <strain evidence="3 4">NCTC11801</strain>
    </source>
</reference>